<dbReference type="Gene3D" id="2.40.10.10">
    <property type="entry name" value="Trypsin-like serine proteases"/>
    <property type="match status" value="2"/>
</dbReference>
<protein>
    <submittedName>
        <fullName evidence="5">Elastase-1</fullName>
    </submittedName>
</protein>
<sequence>MSVLLCLLATSLAVTLSMAQGDTDTQANSSIAEIIATRGLCSFFGGDCGFVCPHRYMRHRWDIPLCLLSNQECCLGPAPDDANATVFTTTTATTVITTPAPEYDICGVLPSGNSRKKRIVGGHTAAQGSWPWLVALRNFMGGISCSGAVIAQRWVVTAAHCFRFAADPYMWRVRIGEHDLFTNEDNERDLRIQHIYVHPQHSSQYPDSSSNSTLYSRFLYDIALLQLAEDSRIEPVCLPSLQRSNEDSELSNVISEMPSIQDLETDFSDNPRFGPTMRRSLNLQAENEIPEGVDVVGAGRRSSQNGGNCWVAGWGATLDASIQDQILREVSGDIIPRDQCSRMWGLDLPENMICFGDGSFGPCAGDSGAPMSCERNGQFYLAGVVSWGAEACNVTGRPSVFTRTGPFLNWMEDIMSRDQ</sequence>
<dbReference type="InterPro" id="IPR001314">
    <property type="entry name" value="Peptidase_S1A"/>
</dbReference>
<dbReference type="PROSITE" id="PS50240">
    <property type="entry name" value="TRYPSIN_DOM"/>
    <property type="match status" value="1"/>
</dbReference>
<evidence type="ECO:0000256" key="2">
    <source>
        <dbReference type="ARBA" id="ARBA00024195"/>
    </source>
</evidence>
<dbReference type="EMBL" id="JASAOG010000092">
    <property type="protein sequence ID" value="KAK0052682.1"/>
    <property type="molecule type" value="Genomic_DNA"/>
</dbReference>
<dbReference type="InterPro" id="IPR018114">
    <property type="entry name" value="TRYPSIN_HIS"/>
</dbReference>
<dbReference type="Pfam" id="PF00089">
    <property type="entry name" value="Trypsin"/>
    <property type="match status" value="2"/>
</dbReference>
<evidence type="ECO:0000256" key="3">
    <source>
        <dbReference type="SAM" id="SignalP"/>
    </source>
</evidence>
<evidence type="ECO:0000313" key="6">
    <source>
        <dbReference type="Proteomes" id="UP001233172"/>
    </source>
</evidence>
<dbReference type="InterPro" id="IPR043504">
    <property type="entry name" value="Peptidase_S1_PA_chymotrypsin"/>
</dbReference>
<reference evidence="5" key="2">
    <citation type="submission" date="2023-04" db="EMBL/GenBank/DDBJ databases">
        <authorList>
            <person name="Bu L."/>
            <person name="Lu L."/>
            <person name="Laidemitt M.R."/>
            <person name="Zhang S.M."/>
            <person name="Mutuku M."/>
            <person name="Mkoji G."/>
            <person name="Steinauer M."/>
            <person name="Loker E.S."/>
        </authorList>
    </citation>
    <scope>NUCLEOTIDE SEQUENCE</scope>
    <source>
        <strain evidence="5">KasaAsao</strain>
        <tissue evidence="5">Whole Snail</tissue>
    </source>
</reference>
<dbReference type="SMART" id="SM00020">
    <property type="entry name" value="Tryp_SPc"/>
    <property type="match status" value="1"/>
</dbReference>
<dbReference type="InterPro" id="IPR001254">
    <property type="entry name" value="Trypsin_dom"/>
</dbReference>
<dbReference type="CDD" id="cd00190">
    <property type="entry name" value="Tryp_SPc"/>
    <property type="match status" value="1"/>
</dbReference>
<dbReference type="InterPro" id="IPR051487">
    <property type="entry name" value="Ser/Thr_Proteases_Immune/Dev"/>
</dbReference>
<dbReference type="PRINTS" id="PR00722">
    <property type="entry name" value="CHYMOTRYPSIN"/>
</dbReference>
<name>A0AAD8F5N8_BIOPF</name>
<reference evidence="5" key="1">
    <citation type="journal article" date="2023" name="PLoS Negl. Trop. Dis.">
        <title>A genome sequence for Biomphalaria pfeifferi, the major vector snail for the human-infecting parasite Schistosoma mansoni.</title>
        <authorList>
            <person name="Bu L."/>
            <person name="Lu L."/>
            <person name="Laidemitt M.R."/>
            <person name="Zhang S.M."/>
            <person name="Mutuku M."/>
            <person name="Mkoji G."/>
            <person name="Steinauer M."/>
            <person name="Loker E.S."/>
        </authorList>
    </citation>
    <scope>NUCLEOTIDE SEQUENCE</scope>
    <source>
        <strain evidence="5">KasaAsao</strain>
    </source>
</reference>
<keyword evidence="1" id="KW-1015">Disulfide bond</keyword>
<dbReference type="AlphaFoldDB" id="A0AAD8F5N8"/>
<dbReference type="Proteomes" id="UP001233172">
    <property type="component" value="Unassembled WGS sequence"/>
</dbReference>
<evidence type="ECO:0000256" key="1">
    <source>
        <dbReference type="ARBA" id="ARBA00023157"/>
    </source>
</evidence>
<dbReference type="PROSITE" id="PS00134">
    <property type="entry name" value="TRYPSIN_HIS"/>
    <property type="match status" value="1"/>
</dbReference>
<feature type="domain" description="Peptidase S1" evidence="4">
    <location>
        <begin position="119"/>
        <end position="416"/>
    </location>
</feature>
<comment type="similarity">
    <text evidence="2">Belongs to the peptidase S1 family. CLIP subfamily.</text>
</comment>
<gene>
    <name evidence="5" type="ORF">Bpfe_017798</name>
</gene>
<dbReference type="InterPro" id="IPR009003">
    <property type="entry name" value="Peptidase_S1_PA"/>
</dbReference>
<feature type="signal peptide" evidence="3">
    <location>
        <begin position="1"/>
        <end position="19"/>
    </location>
</feature>
<keyword evidence="6" id="KW-1185">Reference proteome</keyword>
<evidence type="ECO:0000259" key="4">
    <source>
        <dbReference type="PROSITE" id="PS50240"/>
    </source>
</evidence>
<feature type="chain" id="PRO_5042128321" evidence="3">
    <location>
        <begin position="20"/>
        <end position="419"/>
    </location>
</feature>
<dbReference type="SUPFAM" id="SSF50494">
    <property type="entry name" value="Trypsin-like serine proteases"/>
    <property type="match status" value="1"/>
</dbReference>
<keyword evidence="3" id="KW-0732">Signal</keyword>
<dbReference type="PANTHER" id="PTHR24256">
    <property type="entry name" value="TRYPTASE-RELATED"/>
    <property type="match status" value="1"/>
</dbReference>
<dbReference type="GO" id="GO:0004252">
    <property type="term" value="F:serine-type endopeptidase activity"/>
    <property type="evidence" value="ECO:0007669"/>
    <property type="project" value="InterPro"/>
</dbReference>
<organism evidence="5 6">
    <name type="scientific">Biomphalaria pfeifferi</name>
    <name type="common">Bloodfluke planorb</name>
    <name type="synonym">Freshwater snail</name>
    <dbReference type="NCBI Taxonomy" id="112525"/>
    <lineage>
        <taxon>Eukaryota</taxon>
        <taxon>Metazoa</taxon>
        <taxon>Spiralia</taxon>
        <taxon>Lophotrochozoa</taxon>
        <taxon>Mollusca</taxon>
        <taxon>Gastropoda</taxon>
        <taxon>Heterobranchia</taxon>
        <taxon>Euthyneura</taxon>
        <taxon>Panpulmonata</taxon>
        <taxon>Hygrophila</taxon>
        <taxon>Lymnaeoidea</taxon>
        <taxon>Planorbidae</taxon>
        <taxon>Biomphalaria</taxon>
    </lineage>
</organism>
<dbReference type="GO" id="GO:0006508">
    <property type="term" value="P:proteolysis"/>
    <property type="evidence" value="ECO:0007669"/>
    <property type="project" value="InterPro"/>
</dbReference>
<evidence type="ECO:0000313" key="5">
    <source>
        <dbReference type="EMBL" id="KAK0052682.1"/>
    </source>
</evidence>
<comment type="caution">
    <text evidence="5">The sequence shown here is derived from an EMBL/GenBank/DDBJ whole genome shotgun (WGS) entry which is preliminary data.</text>
</comment>
<accession>A0AAD8F5N8</accession>
<proteinExistence type="inferred from homology"/>